<evidence type="ECO:0000259" key="16">
    <source>
        <dbReference type="Pfam" id="PF20501"/>
    </source>
</evidence>
<feature type="transmembrane region" description="Helical" evidence="11">
    <location>
        <begin position="405"/>
        <end position="426"/>
    </location>
</feature>
<feature type="transmembrane region" description="Helical" evidence="11">
    <location>
        <begin position="823"/>
        <end position="842"/>
    </location>
</feature>
<keyword evidence="6 11" id="KW-1133">Transmembrane helix</keyword>
<dbReference type="RefSeq" id="WP_193497065.1">
    <property type="nucleotide sequence ID" value="NZ_CP063169.1"/>
</dbReference>
<feature type="domain" description="MrpA C-terminal/MbhD" evidence="15">
    <location>
        <begin position="600"/>
        <end position="663"/>
    </location>
</feature>
<keyword evidence="5 9" id="KW-0812">Transmembrane</keyword>
<evidence type="ECO:0000259" key="12">
    <source>
        <dbReference type="Pfam" id="PF00361"/>
    </source>
</evidence>
<dbReference type="KEGG" id="halt:IM660_17590"/>
<evidence type="ECO:0000256" key="7">
    <source>
        <dbReference type="ARBA" id="ARBA00023065"/>
    </source>
</evidence>
<dbReference type="InterPro" id="IPR046806">
    <property type="entry name" value="MrpA_C/MbhE"/>
</dbReference>
<dbReference type="InterPro" id="IPR025383">
    <property type="entry name" value="MrpA_C/MbhD"/>
</dbReference>
<evidence type="ECO:0000259" key="14">
    <source>
        <dbReference type="Pfam" id="PF04039"/>
    </source>
</evidence>
<dbReference type="Pfam" id="PF20501">
    <property type="entry name" value="MbhE"/>
    <property type="match status" value="1"/>
</dbReference>
<feature type="transmembrane region" description="Helical" evidence="11">
    <location>
        <begin position="560"/>
        <end position="581"/>
    </location>
</feature>
<dbReference type="InterPro" id="IPR050616">
    <property type="entry name" value="CPA3_Na-H_Antiporter_A"/>
</dbReference>
<dbReference type="GO" id="GO:0006811">
    <property type="term" value="P:monoatomic ion transport"/>
    <property type="evidence" value="ECO:0007669"/>
    <property type="project" value="UniProtKB-KW"/>
</dbReference>
<dbReference type="PRINTS" id="PR01434">
    <property type="entry name" value="NADHDHGNASE5"/>
</dbReference>
<feature type="transmembrane region" description="Helical" evidence="11">
    <location>
        <begin position="922"/>
        <end position="946"/>
    </location>
</feature>
<evidence type="ECO:0000259" key="13">
    <source>
        <dbReference type="Pfam" id="PF00662"/>
    </source>
</evidence>
<proteinExistence type="predicted"/>
<dbReference type="Pfam" id="PF13244">
    <property type="entry name" value="MbhD"/>
    <property type="match status" value="1"/>
</dbReference>
<feature type="transmembrane region" description="Helical" evidence="11">
    <location>
        <begin position="203"/>
        <end position="227"/>
    </location>
</feature>
<keyword evidence="8 11" id="KW-0472">Membrane</keyword>
<evidence type="ECO:0000256" key="9">
    <source>
        <dbReference type="RuleBase" id="RU000320"/>
    </source>
</evidence>
<feature type="domain" description="MrpA C-terminal/MbhE" evidence="16">
    <location>
        <begin position="681"/>
        <end position="758"/>
    </location>
</feature>
<dbReference type="GO" id="GO:0005886">
    <property type="term" value="C:plasma membrane"/>
    <property type="evidence" value="ECO:0007669"/>
    <property type="project" value="UniProtKB-SubCell"/>
</dbReference>
<evidence type="ECO:0000313" key="17">
    <source>
        <dbReference type="EMBL" id="QOR70381.1"/>
    </source>
</evidence>
<protein>
    <submittedName>
        <fullName evidence="17">Na+/H+ antiporter subunit A</fullName>
    </submittedName>
</protein>
<feature type="transmembrane region" description="Helical" evidence="11">
    <location>
        <begin position="162"/>
        <end position="183"/>
    </location>
</feature>
<evidence type="ECO:0000256" key="4">
    <source>
        <dbReference type="ARBA" id="ARBA00022475"/>
    </source>
</evidence>
<organism evidence="17 18">
    <name type="scientific">Ruania alkalisoli</name>
    <dbReference type="NCBI Taxonomy" id="2779775"/>
    <lineage>
        <taxon>Bacteria</taxon>
        <taxon>Bacillati</taxon>
        <taxon>Actinomycetota</taxon>
        <taxon>Actinomycetes</taxon>
        <taxon>Micrococcales</taxon>
        <taxon>Ruaniaceae</taxon>
        <taxon>Ruania</taxon>
    </lineage>
</organism>
<feature type="transmembrane region" description="Helical" evidence="11">
    <location>
        <begin position="74"/>
        <end position="98"/>
    </location>
</feature>
<dbReference type="InterPro" id="IPR007182">
    <property type="entry name" value="MnhB"/>
</dbReference>
<comment type="subcellular location">
    <subcellularLocation>
        <location evidence="1">Cell membrane</location>
        <topology evidence="1">Multi-pass membrane protein</topology>
    </subcellularLocation>
    <subcellularLocation>
        <location evidence="9">Membrane</location>
        <topology evidence="9">Multi-pass membrane protein</topology>
    </subcellularLocation>
</comment>
<feature type="domain" description="NADH-Ubiquinone oxidoreductase (complex I) chain 5 N-terminal" evidence="13">
    <location>
        <begin position="61"/>
        <end position="102"/>
    </location>
</feature>
<dbReference type="AlphaFoldDB" id="A0A7M1SSE5"/>
<dbReference type="InterPro" id="IPR001516">
    <property type="entry name" value="Proton_antipo_N"/>
</dbReference>
<feature type="domain" description="Na+/H+ antiporter MnhB subunit-related protein" evidence="14">
    <location>
        <begin position="820"/>
        <end position="943"/>
    </location>
</feature>
<dbReference type="InterPro" id="IPR001750">
    <property type="entry name" value="ND/Mrp_TM"/>
</dbReference>
<feature type="transmembrane region" description="Helical" evidence="11">
    <location>
        <begin position="364"/>
        <end position="385"/>
    </location>
</feature>
<dbReference type="NCBIfam" id="NF009284">
    <property type="entry name" value="PRK12644.1"/>
    <property type="match status" value="1"/>
</dbReference>
<dbReference type="GO" id="GO:0015297">
    <property type="term" value="F:antiporter activity"/>
    <property type="evidence" value="ECO:0007669"/>
    <property type="project" value="UniProtKB-KW"/>
</dbReference>
<evidence type="ECO:0000256" key="8">
    <source>
        <dbReference type="ARBA" id="ARBA00023136"/>
    </source>
</evidence>
<evidence type="ECO:0000256" key="1">
    <source>
        <dbReference type="ARBA" id="ARBA00004651"/>
    </source>
</evidence>
<feature type="domain" description="NADH:quinone oxidoreductase/Mrp antiporter transmembrane" evidence="12">
    <location>
        <begin position="127"/>
        <end position="417"/>
    </location>
</feature>
<feature type="transmembrane region" description="Helical" evidence="11">
    <location>
        <begin position="848"/>
        <end position="867"/>
    </location>
</feature>
<dbReference type="Proteomes" id="UP000593758">
    <property type="component" value="Chromosome"/>
</dbReference>
<evidence type="ECO:0000256" key="5">
    <source>
        <dbReference type="ARBA" id="ARBA00022692"/>
    </source>
</evidence>
<feature type="transmembrane region" description="Helical" evidence="11">
    <location>
        <begin position="640"/>
        <end position="659"/>
    </location>
</feature>
<sequence length="989" mass="103590">MLQLIAVHLLAALAAPALVSRFGRRMFLPLALVPGSAAIWALTRLGDVLAGEVPVQSVAWVGSLDMHLTFRLDVLAWLMVLLVGGIGALVLIYCAWYFATGAKFLGRFSGIFIGFAGAMLGLVTTDNTLALYTFWELTTVFSYLLIGHYFTRKGSRRAGMQAIIVTTFGGLAMFAGFLILGAMPGGSFSLSELVSEPPAGTAATVAIVCVLVGALSKSALVPFHFWLPGAMAAPTPVSAYLHAAAMVKAGVYLVARLAPGFAEMDTWRWIILITGSATMLIGGYRSLKQHDLKLLLAFGTVSQLGFLILLVGQANQAVALAGLALIGAHAMFKAALFLTVGVIDASAGTRDLRQLSGLGRNLRGAAIPGFLATFSMVGLPPFAGYVGKEAVLEALTHDGGAYEGALLAVVVVGSVLTFAYGMRFLWGAFARKSGVADTQLDREPPGLFVPGFVLAVLGLGAGLLPGLGEGLFERYAATYPAGEPGHLTLWGGIGPALALTVVIVAVGLGLFALRGLVERAQDAVILGPDADRGYRTLMRRLDRAAVAVTSATQRGSLPGYLGIILVVTVVSAAIALGSSGVQIGQVRLFDSPAQLLVAGIIVIGAILTAQARRRLKAVVLLGVTGYGVVVLFALHGAPDLALTQALVETIALVVFILVLRRLPAYFSNRPLKSSRWWRAALGALVGVLAMALALIVPAARVADPVSVLFPTEAYEYGYGKNIVNVTLVDIRAWDTMGEIAVLLVAATGVASLVFARTRTRTGRVERMRDRRSGDAQVWPSELEDPATRLRPAQGTATAPRRARSWLTGPGALAPNRRSVIFEVATRLLFHTMLVFALFLLFSGHNAPGGGFVAGLIVGIALTVRYLAGGRYELGEAAPILPGALLGTGLFLSAGAGAVPLFFGGVVLQSVKIDVDLGILGEMHLVTSLFFDIGVFLVVVGLMLDVLRTLGAEIDRQGEATGTASPDIAHDSPRSSADDSRPLVGAGGEH</sequence>
<evidence type="ECO:0000256" key="2">
    <source>
        <dbReference type="ARBA" id="ARBA00022448"/>
    </source>
</evidence>
<feature type="transmembrane region" description="Helical" evidence="11">
    <location>
        <begin position="129"/>
        <end position="150"/>
    </location>
</feature>
<evidence type="ECO:0000259" key="15">
    <source>
        <dbReference type="Pfam" id="PF13244"/>
    </source>
</evidence>
<dbReference type="Pfam" id="PF00662">
    <property type="entry name" value="Proton_antipo_N"/>
    <property type="match status" value="1"/>
</dbReference>
<dbReference type="Pfam" id="PF04039">
    <property type="entry name" value="MnhB"/>
    <property type="match status" value="1"/>
</dbReference>
<evidence type="ECO:0000256" key="3">
    <source>
        <dbReference type="ARBA" id="ARBA00022449"/>
    </source>
</evidence>
<evidence type="ECO:0000256" key="6">
    <source>
        <dbReference type="ARBA" id="ARBA00022989"/>
    </source>
</evidence>
<evidence type="ECO:0000256" key="11">
    <source>
        <dbReference type="SAM" id="Phobius"/>
    </source>
</evidence>
<dbReference type="EMBL" id="CP063169">
    <property type="protein sequence ID" value="QOR70381.1"/>
    <property type="molecule type" value="Genomic_DNA"/>
</dbReference>
<feature type="transmembrane region" description="Helical" evidence="11">
    <location>
        <begin position="294"/>
        <end position="312"/>
    </location>
</feature>
<dbReference type="PANTHER" id="PTHR43373">
    <property type="entry name" value="NA(+)/H(+) ANTIPORTER SUBUNIT"/>
    <property type="match status" value="1"/>
</dbReference>
<name>A0A7M1SSE5_9MICO</name>
<feature type="region of interest" description="Disordered" evidence="10">
    <location>
        <begin position="959"/>
        <end position="989"/>
    </location>
</feature>
<feature type="transmembrane region" description="Helical" evidence="11">
    <location>
        <begin position="267"/>
        <end position="287"/>
    </location>
</feature>
<evidence type="ECO:0000313" key="18">
    <source>
        <dbReference type="Proteomes" id="UP000593758"/>
    </source>
</evidence>
<feature type="transmembrane region" description="Helical" evidence="11">
    <location>
        <begin position="593"/>
        <end position="610"/>
    </location>
</feature>
<feature type="transmembrane region" description="Helical" evidence="11">
    <location>
        <begin position="487"/>
        <end position="513"/>
    </location>
</feature>
<keyword evidence="2" id="KW-0813">Transport</keyword>
<keyword evidence="18" id="KW-1185">Reference proteome</keyword>
<reference evidence="17 18" key="1">
    <citation type="submission" date="2020-10" db="EMBL/GenBank/DDBJ databases">
        <title>Haloactinobacterium sp. RN3S43, a bacterium isolated from saline soil.</title>
        <authorList>
            <person name="Sun J.-Q."/>
        </authorList>
    </citation>
    <scope>NUCLEOTIDE SEQUENCE [LARGE SCALE GENOMIC DNA]</scope>
    <source>
        <strain evidence="17 18">RN3S43</strain>
    </source>
</reference>
<accession>A0A7M1SSE5</accession>
<dbReference type="PANTHER" id="PTHR43373:SF1">
    <property type="entry name" value="NA(+)_H(+) ANTIPORTER SUBUNIT A"/>
    <property type="match status" value="1"/>
</dbReference>
<feature type="transmembrane region" description="Helical" evidence="11">
    <location>
        <begin position="739"/>
        <end position="757"/>
    </location>
</feature>
<dbReference type="Pfam" id="PF00361">
    <property type="entry name" value="Proton_antipo_M"/>
    <property type="match status" value="1"/>
</dbReference>
<feature type="compositionally biased region" description="Basic and acidic residues" evidence="10">
    <location>
        <begin position="967"/>
        <end position="980"/>
    </location>
</feature>
<gene>
    <name evidence="17" type="ORF">IM660_17590</name>
</gene>
<feature type="transmembrane region" description="Helical" evidence="11">
    <location>
        <begin position="447"/>
        <end position="467"/>
    </location>
</feature>
<keyword evidence="3" id="KW-0050">Antiport</keyword>
<feature type="transmembrane region" description="Helical" evidence="11">
    <location>
        <begin position="105"/>
        <end position="123"/>
    </location>
</feature>
<feature type="transmembrane region" description="Helical" evidence="11">
    <location>
        <begin position="617"/>
        <end position="634"/>
    </location>
</feature>
<keyword evidence="4" id="KW-1003">Cell membrane</keyword>
<feature type="transmembrane region" description="Helical" evidence="11">
    <location>
        <begin position="679"/>
        <end position="699"/>
    </location>
</feature>
<evidence type="ECO:0000256" key="10">
    <source>
        <dbReference type="SAM" id="MobiDB-lite"/>
    </source>
</evidence>
<keyword evidence="7" id="KW-0406">Ion transport</keyword>
<feature type="transmembrane region" description="Helical" evidence="11">
    <location>
        <begin position="318"/>
        <end position="343"/>
    </location>
</feature>
<feature type="transmembrane region" description="Helical" evidence="11">
    <location>
        <begin position="879"/>
        <end position="902"/>
    </location>
</feature>